<feature type="transmembrane region" description="Helical" evidence="1">
    <location>
        <begin position="171"/>
        <end position="190"/>
    </location>
</feature>
<dbReference type="Proteomes" id="UP000184447">
    <property type="component" value="Unassembled WGS sequence"/>
</dbReference>
<keyword evidence="1" id="KW-0472">Membrane</keyword>
<feature type="transmembrane region" description="Helical" evidence="1">
    <location>
        <begin position="414"/>
        <end position="435"/>
    </location>
</feature>
<keyword evidence="3" id="KW-1185">Reference proteome</keyword>
<feature type="transmembrane region" description="Helical" evidence="1">
    <location>
        <begin position="507"/>
        <end position="528"/>
    </location>
</feature>
<feature type="transmembrane region" description="Helical" evidence="1">
    <location>
        <begin position="227"/>
        <end position="252"/>
    </location>
</feature>
<gene>
    <name evidence="2" type="ORF">SAMN02745207_03986</name>
</gene>
<feature type="transmembrane region" description="Helical" evidence="1">
    <location>
        <begin position="57"/>
        <end position="78"/>
    </location>
</feature>
<keyword evidence="1" id="KW-1133">Transmembrane helix</keyword>
<feature type="transmembrane region" description="Helical" evidence="1">
    <location>
        <begin position="93"/>
        <end position="113"/>
    </location>
</feature>
<feature type="transmembrane region" description="Helical" evidence="1">
    <location>
        <begin position="482"/>
        <end position="501"/>
    </location>
</feature>
<feature type="transmembrane region" description="Helical" evidence="1">
    <location>
        <begin position="202"/>
        <end position="221"/>
    </location>
</feature>
<keyword evidence="1" id="KW-0812">Transmembrane</keyword>
<feature type="transmembrane region" description="Helical" evidence="1">
    <location>
        <begin position="327"/>
        <end position="346"/>
    </location>
</feature>
<organism evidence="2 3">
    <name type="scientific">Clostridium grantii DSM 8605</name>
    <dbReference type="NCBI Taxonomy" id="1121316"/>
    <lineage>
        <taxon>Bacteria</taxon>
        <taxon>Bacillati</taxon>
        <taxon>Bacillota</taxon>
        <taxon>Clostridia</taxon>
        <taxon>Eubacteriales</taxon>
        <taxon>Clostridiaceae</taxon>
        <taxon>Clostridium</taxon>
    </lineage>
</organism>
<feature type="transmembrane region" description="Helical" evidence="1">
    <location>
        <begin position="441"/>
        <end position="470"/>
    </location>
</feature>
<evidence type="ECO:0008006" key="4">
    <source>
        <dbReference type="Google" id="ProtNLM"/>
    </source>
</evidence>
<dbReference type="AlphaFoldDB" id="A0A1M5XWK0"/>
<dbReference type="RefSeq" id="WP_073340792.1">
    <property type="nucleotide sequence ID" value="NZ_FQXM01000039.1"/>
</dbReference>
<evidence type="ECO:0000256" key="1">
    <source>
        <dbReference type="SAM" id="Phobius"/>
    </source>
</evidence>
<proteinExistence type="predicted"/>
<sequence length="538" mass="61752">MINTFLATFKVNFAIGGNTLIHFLKRLPLIGKKIPDKLYNETEIKIVLGVIEEMLKIFLAFLGKAFYLGIMILFPSFLMNNFTFNSNGILPKFLHIFFFLSFFIGPLTMTVIFDKSNRDAYNMIVLMRADAKKFYLSQLIYKRITDFIYFLLPLIIIGNFIKLSILEALMLMVELTIVKFIGECILLFIYDKTGKRLNDNEKIQGIIIIVGLVLAYALPVFNLTINFASILLNIVTMVILILLGAISLIYLFRYRKYKAMSREFLAREKAFEVEKILKDAKFADVKVDEAKMIKGNITKDIYKDKKGYEYLNAIFFLRYKKIISKPIKIRVALIAITFIAFVAVIILEPSTGTDISNAIKVSVNIWVFVMYLMSTTQRVCKAIFHNCDVSLLRNTYYRQGNAILSNFTIRLKKIVILNLIPALAICISLILIMIISRESGLIIGSIPVFICILCLSCFFSIHHLFLYYVVQPYTKELEVKSPLFSIVNGVMYLICYGSLQIKTSSLYFSYGIIVATILYMMFALILTYKLAPKTFRLK</sequence>
<reference evidence="2 3" key="1">
    <citation type="submission" date="2016-11" db="EMBL/GenBank/DDBJ databases">
        <authorList>
            <person name="Jaros S."/>
            <person name="Januszkiewicz K."/>
            <person name="Wedrychowicz H."/>
        </authorList>
    </citation>
    <scope>NUCLEOTIDE SEQUENCE [LARGE SCALE GENOMIC DNA]</scope>
    <source>
        <strain evidence="2 3">DSM 8605</strain>
    </source>
</reference>
<feature type="transmembrane region" description="Helical" evidence="1">
    <location>
        <begin position="358"/>
        <end position="374"/>
    </location>
</feature>
<dbReference type="STRING" id="1121316.SAMN02745207_03986"/>
<protein>
    <recommendedName>
        <fullName evidence="4">ABC-2 type transport system permease protein</fullName>
    </recommendedName>
</protein>
<name>A0A1M5XWK0_9CLOT</name>
<evidence type="ECO:0000313" key="2">
    <source>
        <dbReference type="EMBL" id="SHI04069.1"/>
    </source>
</evidence>
<dbReference type="OrthoDB" id="1710898at2"/>
<accession>A0A1M5XWK0</accession>
<feature type="transmembrane region" description="Helical" evidence="1">
    <location>
        <begin position="147"/>
        <end position="165"/>
    </location>
</feature>
<dbReference type="EMBL" id="FQXM01000039">
    <property type="protein sequence ID" value="SHI04069.1"/>
    <property type="molecule type" value="Genomic_DNA"/>
</dbReference>
<evidence type="ECO:0000313" key="3">
    <source>
        <dbReference type="Proteomes" id="UP000184447"/>
    </source>
</evidence>